<dbReference type="AlphaFoldDB" id="A0A6H1ZY57"/>
<organism evidence="1">
    <name type="scientific">viral metagenome</name>
    <dbReference type="NCBI Taxonomy" id="1070528"/>
    <lineage>
        <taxon>unclassified sequences</taxon>
        <taxon>metagenomes</taxon>
        <taxon>organismal metagenomes</taxon>
    </lineage>
</organism>
<protein>
    <submittedName>
        <fullName evidence="1">Putative DNA binding, helix-turn-helix domain containing protein</fullName>
    </submittedName>
</protein>
<gene>
    <name evidence="1" type="ORF">TM448A02638_0002</name>
</gene>
<proteinExistence type="predicted"/>
<reference evidence="1" key="1">
    <citation type="submission" date="2020-03" db="EMBL/GenBank/DDBJ databases">
        <title>The deep terrestrial virosphere.</title>
        <authorList>
            <person name="Holmfeldt K."/>
            <person name="Nilsson E."/>
            <person name="Simone D."/>
            <person name="Lopez-Fernandez M."/>
            <person name="Wu X."/>
            <person name="de Brujin I."/>
            <person name="Lundin D."/>
            <person name="Andersson A."/>
            <person name="Bertilsson S."/>
            <person name="Dopson M."/>
        </authorList>
    </citation>
    <scope>NUCLEOTIDE SEQUENCE</scope>
    <source>
        <strain evidence="1">TM448A02638</strain>
    </source>
</reference>
<dbReference type="GO" id="GO:0003677">
    <property type="term" value="F:DNA binding"/>
    <property type="evidence" value="ECO:0007669"/>
    <property type="project" value="InterPro"/>
</dbReference>
<sequence length="84" mass="9888">MSKVESLKQALWEYLDEHSQREVADQLGYSESYLSFLRSGDRPVTEELCARVIERIPSLGILGYEARQEIIDERWRRMRAEAAR</sequence>
<name>A0A6H1ZY57_9ZZZZ</name>
<dbReference type="InterPro" id="IPR010982">
    <property type="entry name" value="Lambda_DNA-bd_dom_sf"/>
</dbReference>
<accession>A0A6H1ZY57</accession>
<dbReference type="EMBL" id="MT144333">
    <property type="protein sequence ID" value="QJA52351.1"/>
    <property type="molecule type" value="Genomic_DNA"/>
</dbReference>
<evidence type="ECO:0000313" key="1">
    <source>
        <dbReference type="EMBL" id="QJA52351.1"/>
    </source>
</evidence>
<dbReference type="SUPFAM" id="SSF47413">
    <property type="entry name" value="lambda repressor-like DNA-binding domains"/>
    <property type="match status" value="1"/>
</dbReference>